<evidence type="ECO:0000313" key="3">
    <source>
        <dbReference type="Proteomes" id="UP001499863"/>
    </source>
</evidence>
<dbReference type="InterPro" id="IPR007278">
    <property type="entry name" value="DUF397"/>
</dbReference>
<proteinExistence type="predicted"/>
<dbReference type="Proteomes" id="UP001499863">
    <property type="component" value="Unassembled WGS sequence"/>
</dbReference>
<comment type="caution">
    <text evidence="2">The sequence shown here is derived from an EMBL/GenBank/DDBJ whole genome shotgun (WGS) entry which is preliminary data.</text>
</comment>
<reference evidence="2 3" key="1">
    <citation type="journal article" date="2019" name="Int. J. Syst. Evol. Microbiol.">
        <title>The Global Catalogue of Microorganisms (GCM) 10K type strain sequencing project: providing services to taxonomists for standard genome sequencing and annotation.</title>
        <authorList>
            <consortium name="The Broad Institute Genomics Platform"/>
            <consortium name="The Broad Institute Genome Sequencing Center for Infectious Disease"/>
            <person name="Wu L."/>
            <person name="Ma J."/>
        </authorList>
    </citation>
    <scope>NUCLEOTIDE SEQUENCE [LARGE SCALE GENOMIC DNA]</scope>
    <source>
        <strain evidence="2 3">JCM 12393</strain>
    </source>
</reference>
<dbReference type="RefSeq" id="WP_344340121.1">
    <property type="nucleotide sequence ID" value="NZ_BAAAKJ010000286.1"/>
</dbReference>
<protein>
    <recommendedName>
        <fullName evidence="1">DUF397 domain-containing protein</fullName>
    </recommendedName>
</protein>
<sequence>METWQKAAPGGEGDDALEIRTVDGMVELRDPKNDAVIVRTTPRKWAAFVLGVKAGEFDHFVEP</sequence>
<accession>A0ABN1YCZ9</accession>
<dbReference type="Pfam" id="PF04149">
    <property type="entry name" value="DUF397"/>
    <property type="match status" value="1"/>
</dbReference>
<feature type="domain" description="DUF397" evidence="1">
    <location>
        <begin position="3"/>
        <end position="53"/>
    </location>
</feature>
<dbReference type="EMBL" id="BAAAKJ010000286">
    <property type="protein sequence ID" value="GAA1404830.1"/>
    <property type="molecule type" value="Genomic_DNA"/>
</dbReference>
<gene>
    <name evidence="2" type="ORF">GCM10009639_51110</name>
</gene>
<name>A0ABN1YCZ9_9ACTN</name>
<keyword evidence="3" id="KW-1185">Reference proteome</keyword>
<organism evidence="2 3">
    <name type="scientific">Kitasatospora putterlickiae</name>
    <dbReference type="NCBI Taxonomy" id="221725"/>
    <lineage>
        <taxon>Bacteria</taxon>
        <taxon>Bacillati</taxon>
        <taxon>Actinomycetota</taxon>
        <taxon>Actinomycetes</taxon>
        <taxon>Kitasatosporales</taxon>
        <taxon>Streptomycetaceae</taxon>
        <taxon>Kitasatospora</taxon>
    </lineage>
</organism>
<evidence type="ECO:0000313" key="2">
    <source>
        <dbReference type="EMBL" id="GAA1404830.1"/>
    </source>
</evidence>
<evidence type="ECO:0000259" key="1">
    <source>
        <dbReference type="Pfam" id="PF04149"/>
    </source>
</evidence>